<reference evidence="8" key="1">
    <citation type="journal article" date="2019" name="Int. J. Syst. Evol. Microbiol.">
        <title>The Global Catalogue of Microorganisms (GCM) 10K type strain sequencing project: providing services to taxonomists for standard genome sequencing and annotation.</title>
        <authorList>
            <consortium name="The Broad Institute Genomics Platform"/>
            <consortium name="The Broad Institute Genome Sequencing Center for Infectious Disease"/>
            <person name="Wu L."/>
            <person name="Ma J."/>
        </authorList>
    </citation>
    <scope>NUCLEOTIDE SEQUENCE [LARGE SCALE GENOMIC DNA]</scope>
    <source>
        <strain evidence="8">CGMCC 1.15111</strain>
    </source>
</reference>
<evidence type="ECO:0000313" key="8">
    <source>
        <dbReference type="Proteomes" id="UP000658258"/>
    </source>
</evidence>
<dbReference type="SUPFAM" id="SSF88946">
    <property type="entry name" value="Sigma2 domain of RNA polymerase sigma factors"/>
    <property type="match status" value="1"/>
</dbReference>
<evidence type="ECO:0000256" key="2">
    <source>
        <dbReference type="ARBA" id="ARBA00023015"/>
    </source>
</evidence>
<keyword evidence="2" id="KW-0805">Transcription regulation</keyword>
<protein>
    <submittedName>
        <fullName evidence="7">ECF subfamily RNA polymerase sigma factor</fullName>
    </submittedName>
</protein>
<name>A0ABQ3I3K2_9BACT</name>
<feature type="domain" description="RNA polymerase sigma-70 region 2" evidence="5">
    <location>
        <begin position="28"/>
        <end position="96"/>
    </location>
</feature>
<comment type="caution">
    <text evidence="7">The sequence shown here is derived from an EMBL/GenBank/DDBJ whole genome shotgun (WGS) entry which is preliminary data.</text>
</comment>
<comment type="similarity">
    <text evidence="1">Belongs to the sigma-70 factor family. ECF subfamily.</text>
</comment>
<dbReference type="Gene3D" id="1.10.1740.10">
    <property type="match status" value="1"/>
</dbReference>
<dbReference type="PANTHER" id="PTHR43133:SF60">
    <property type="entry name" value="RNA POLYMERASE SIGMA FACTOR SIGV"/>
    <property type="match status" value="1"/>
</dbReference>
<dbReference type="InterPro" id="IPR036388">
    <property type="entry name" value="WH-like_DNA-bd_sf"/>
</dbReference>
<dbReference type="Pfam" id="PF04542">
    <property type="entry name" value="Sigma70_r2"/>
    <property type="match status" value="1"/>
</dbReference>
<keyword evidence="3" id="KW-0731">Sigma factor</keyword>
<evidence type="ECO:0000259" key="6">
    <source>
        <dbReference type="Pfam" id="PF08281"/>
    </source>
</evidence>
<evidence type="ECO:0000259" key="5">
    <source>
        <dbReference type="Pfam" id="PF04542"/>
    </source>
</evidence>
<dbReference type="SUPFAM" id="SSF88659">
    <property type="entry name" value="Sigma3 and sigma4 domains of RNA polymerase sigma factors"/>
    <property type="match status" value="1"/>
</dbReference>
<dbReference type="EMBL" id="BNAG01000001">
    <property type="protein sequence ID" value="GHE52971.1"/>
    <property type="molecule type" value="Genomic_DNA"/>
</dbReference>
<dbReference type="Gene3D" id="1.10.10.10">
    <property type="entry name" value="Winged helix-like DNA-binding domain superfamily/Winged helix DNA-binding domain"/>
    <property type="match status" value="1"/>
</dbReference>
<keyword evidence="8" id="KW-1185">Reference proteome</keyword>
<sequence length="187" mass="22441">MTKTKYSELTEIELIEKSKEDKTYFKPLYEKYYEQIFRLVFARVQDVELTGEITSEAFSKTLANIHKFEYKGYPFSAWITRIAINCCYDYFRAKQKNRMVSLENYTTHDIAFEIELEENDKELWLTLLPDILEKLKPKDLELVEMRFFEGKSFAEIAFILDITEGNAKTRTYRVLKRMKKLFRQGTR</sequence>
<dbReference type="InterPro" id="IPR013324">
    <property type="entry name" value="RNA_pol_sigma_r3/r4-like"/>
</dbReference>
<proteinExistence type="inferred from homology"/>
<dbReference type="RefSeq" id="WP_189628529.1">
    <property type="nucleotide sequence ID" value="NZ_BNAG01000001.1"/>
</dbReference>
<dbReference type="PANTHER" id="PTHR43133">
    <property type="entry name" value="RNA POLYMERASE ECF-TYPE SIGMA FACTO"/>
    <property type="match status" value="1"/>
</dbReference>
<dbReference type="InterPro" id="IPR013325">
    <property type="entry name" value="RNA_pol_sigma_r2"/>
</dbReference>
<dbReference type="InterPro" id="IPR013249">
    <property type="entry name" value="RNA_pol_sigma70_r4_t2"/>
</dbReference>
<accession>A0ABQ3I3K2</accession>
<dbReference type="NCBIfam" id="TIGR02937">
    <property type="entry name" value="sigma70-ECF"/>
    <property type="match status" value="1"/>
</dbReference>
<evidence type="ECO:0000256" key="3">
    <source>
        <dbReference type="ARBA" id="ARBA00023082"/>
    </source>
</evidence>
<keyword evidence="4" id="KW-0804">Transcription</keyword>
<gene>
    <name evidence="7" type="ORF">GCM10011340_04170</name>
</gene>
<dbReference type="InterPro" id="IPR007627">
    <property type="entry name" value="RNA_pol_sigma70_r2"/>
</dbReference>
<evidence type="ECO:0000256" key="4">
    <source>
        <dbReference type="ARBA" id="ARBA00023163"/>
    </source>
</evidence>
<evidence type="ECO:0000313" key="7">
    <source>
        <dbReference type="EMBL" id="GHE52971.1"/>
    </source>
</evidence>
<feature type="domain" description="RNA polymerase sigma factor 70 region 4 type 2" evidence="6">
    <location>
        <begin position="128"/>
        <end position="178"/>
    </location>
</feature>
<organism evidence="7 8">
    <name type="scientific">Roseivirga thermotolerans</name>
    <dbReference type="NCBI Taxonomy" id="1758176"/>
    <lineage>
        <taxon>Bacteria</taxon>
        <taxon>Pseudomonadati</taxon>
        <taxon>Bacteroidota</taxon>
        <taxon>Cytophagia</taxon>
        <taxon>Cytophagales</taxon>
        <taxon>Roseivirgaceae</taxon>
        <taxon>Roseivirga</taxon>
    </lineage>
</organism>
<evidence type="ECO:0000256" key="1">
    <source>
        <dbReference type="ARBA" id="ARBA00010641"/>
    </source>
</evidence>
<dbReference type="CDD" id="cd06171">
    <property type="entry name" value="Sigma70_r4"/>
    <property type="match status" value="1"/>
</dbReference>
<dbReference type="Pfam" id="PF08281">
    <property type="entry name" value="Sigma70_r4_2"/>
    <property type="match status" value="1"/>
</dbReference>
<dbReference type="Proteomes" id="UP000658258">
    <property type="component" value="Unassembled WGS sequence"/>
</dbReference>
<dbReference type="InterPro" id="IPR039425">
    <property type="entry name" value="RNA_pol_sigma-70-like"/>
</dbReference>
<dbReference type="InterPro" id="IPR014284">
    <property type="entry name" value="RNA_pol_sigma-70_dom"/>
</dbReference>